<feature type="transmembrane region" description="Helical" evidence="2">
    <location>
        <begin position="413"/>
        <end position="437"/>
    </location>
</feature>
<reference evidence="3 4" key="1">
    <citation type="submission" date="2017-06" db="EMBL/GenBank/DDBJ databases">
        <title>Description of Rhodopirellula bahusiensis sp. nov.</title>
        <authorList>
            <person name="Kizina J."/>
            <person name="Harder J."/>
        </authorList>
    </citation>
    <scope>NUCLEOTIDE SEQUENCE [LARGE SCALE GENOMIC DNA]</scope>
    <source>
        <strain evidence="3 4">SWK21</strain>
    </source>
</reference>
<feature type="compositionally biased region" description="Acidic residues" evidence="1">
    <location>
        <begin position="156"/>
        <end position="170"/>
    </location>
</feature>
<dbReference type="OrthoDB" id="239030at2"/>
<feature type="transmembrane region" description="Helical" evidence="2">
    <location>
        <begin position="516"/>
        <end position="537"/>
    </location>
</feature>
<keyword evidence="2" id="KW-0812">Transmembrane</keyword>
<feature type="compositionally biased region" description="Polar residues" evidence="1">
    <location>
        <begin position="59"/>
        <end position="76"/>
    </location>
</feature>
<evidence type="ECO:0000256" key="1">
    <source>
        <dbReference type="SAM" id="MobiDB-lite"/>
    </source>
</evidence>
<dbReference type="RefSeq" id="WP_099261624.1">
    <property type="nucleotide sequence ID" value="NZ_NIZW01000011.1"/>
</dbReference>
<feature type="region of interest" description="Disordered" evidence="1">
    <location>
        <begin position="40"/>
        <end position="187"/>
    </location>
</feature>
<name>A0A2G1W620_9BACT</name>
<feature type="transmembrane region" description="Helical" evidence="2">
    <location>
        <begin position="346"/>
        <end position="365"/>
    </location>
</feature>
<accession>A0A2G1W620</accession>
<comment type="caution">
    <text evidence="3">The sequence shown here is derived from an EMBL/GenBank/DDBJ whole genome shotgun (WGS) entry which is preliminary data.</text>
</comment>
<keyword evidence="2" id="KW-1133">Transmembrane helix</keyword>
<feature type="transmembrane region" description="Helical" evidence="2">
    <location>
        <begin position="488"/>
        <end position="510"/>
    </location>
</feature>
<dbReference type="EMBL" id="NIZW01000011">
    <property type="protein sequence ID" value="PHQ34484.1"/>
    <property type="molecule type" value="Genomic_DNA"/>
</dbReference>
<dbReference type="Proteomes" id="UP000225740">
    <property type="component" value="Unassembled WGS sequence"/>
</dbReference>
<sequence length="572" mass="60984">MTQSVQCPRCFAAVAVSDDAGGTRVICPKCQDTFLVPGVSANSTNDDDDWLVLSDPPEKSSTPQKPAATSQPTQVAPANISPAVTPKPAGSSVPSEADSQASKQDSADSGGDMFDMDLPPVDSASSSDDEDPFGFDNIQDISRGTENGKQEPAADAFDDPDDPFNFDSMEESVSSFPSAGEAATPAAKDSMVDPLFSQAAALAASASKPKPPASDEPVAHNVEYEENFRVRCPVCATMMNVTSAQSGKQIRCHDCHKSIKVPPAPRKKKKVVIDMDRAQSFQFNETAVTQSDRPADPFRKSAQELLAQAARVEEEEPAPDLDVPKISDWAKAVFGVFGQFSVTVHWLILSSIAAVIAFIAIASGFDAALKFLFPAGIVYGAMVLACGFTILQSVSNDEESVSDWPLTLEPMEWLAPTAFCFAAVGLTGGPGWLIGTLAFGQNLATVCLTMLSVFLLFPFVLLSMLDMQNMFVPFSPEVGRSVTRCEEAWGGFYLSAALIFFGAFLIFFMASLFPPVAAAVVCIFVGTAGTFIYFAMLGRLAKAIGQSVNDQPRDNDIDEVREAERAREASGG</sequence>
<evidence type="ECO:0000313" key="4">
    <source>
        <dbReference type="Proteomes" id="UP000225740"/>
    </source>
</evidence>
<dbReference type="AlphaFoldDB" id="A0A2G1W620"/>
<proteinExistence type="predicted"/>
<evidence type="ECO:0008006" key="5">
    <source>
        <dbReference type="Google" id="ProtNLM"/>
    </source>
</evidence>
<dbReference type="GeneID" id="90609551"/>
<evidence type="ECO:0000256" key="2">
    <source>
        <dbReference type="SAM" id="Phobius"/>
    </source>
</evidence>
<protein>
    <recommendedName>
        <fullName evidence="5">Transmembrane protein</fullName>
    </recommendedName>
</protein>
<feature type="transmembrane region" description="Helical" evidence="2">
    <location>
        <begin position="443"/>
        <end position="467"/>
    </location>
</feature>
<feature type="transmembrane region" description="Helical" evidence="2">
    <location>
        <begin position="371"/>
        <end position="392"/>
    </location>
</feature>
<organism evidence="3 4">
    <name type="scientific">Rhodopirellula bahusiensis</name>
    <dbReference type="NCBI Taxonomy" id="2014065"/>
    <lineage>
        <taxon>Bacteria</taxon>
        <taxon>Pseudomonadati</taxon>
        <taxon>Planctomycetota</taxon>
        <taxon>Planctomycetia</taxon>
        <taxon>Pirellulales</taxon>
        <taxon>Pirellulaceae</taxon>
        <taxon>Rhodopirellula</taxon>
    </lineage>
</organism>
<keyword evidence="4" id="KW-1185">Reference proteome</keyword>
<feature type="compositionally biased region" description="Low complexity" evidence="1">
    <location>
        <begin position="95"/>
        <end position="109"/>
    </location>
</feature>
<gene>
    <name evidence="3" type="ORF">CEE69_15915</name>
</gene>
<evidence type="ECO:0000313" key="3">
    <source>
        <dbReference type="EMBL" id="PHQ34484.1"/>
    </source>
</evidence>
<keyword evidence="2" id="KW-0472">Membrane</keyword>